<dbReference type="EMBL" id="KN817524">
    <property type="protein sequence ID" value="KJA27437.1"/>
    <property type="molecule type" value="Genomic_DNA"/>
</dbReference>
<dbReference type="Proteomes" id="UP000054270">
    <property type="component" value="Unassembled WGS sequence"/>
</dbReference>
<dbReference type="InterPro" id="IPR038511">
    <property type="entry name" value="TAP42/TAP46-like_sf"/>
</dbReference>
<feature type="compositionally biased region" description="Basic and acidic residues" evidence="1">
    <location>
        <begin position="358"/>
        <end position="371"/>
    </location>
</feature>
<dbReference type="GO" id="GO:0035303">
    <property type="term" value="P:regulation of dephosphorylation"/>
    <property type="evidence" value="ECO:0007669"/>
    <property type="project" value="TreeGrafter"/>
</dbReference>
<dbReference type="STRING" id="945553.A0A0D2LIG0"/>
<reference evidence="3" key="1">
    <citation type="submission" date="2014-04" db="EMBL/GenBank/DDBJ databases">
        <title>Evolutionary Origins and Diversification of the Mycorrhizal Mutualists.</title>
        <authorList>
            <consortium name="DOE Joint Genome Institute"/>
            <consortium name="Mycorrhizal Genomics Consortium"/>
            <person name="Kohler A."/>
            <person name="Kuo A."/>
            <person name="Nagy L.G."/>
            <person name="Floudas D."/>
            <person name="Copeland A."/>
            <person name="Barry K.W."/>
            <person name="Cichocki N."/>
            <person name="Veneault-Fourrey C."/>
            <person name="LaButti K."/>
            <person name="Lindquist E.A."/>
            <person name="Lipzen A."/>
            <person name="Lundell T."/>
            <person name="Morin E."/>
            <person name="Murat C."/>
            <person name="Riley R."/>
            <person name="Ohm R."/>
            <person name="Sun H."/>
            <person name="Tunlid A."/>
            <person name="Henrissat B."/>
            <person name="Grigoriev I.V."/>
            <person name="Hibbett D.S."/>
            <person name="Martin F."/>
        </authorList>
    </citation>
    <scope>NUCLEOTIDE SEQUENCE [LARGE SCALE GENOMIC DNA]</scope>
    <source>
        <strain evidence="3">FD-334 SS-4</strain>
    </source>
</reference>
<proteinExistence type="predicted"/>
<evidence type="ECO:0000313" key="3">
    <source>
        <dbReference type="Proteomes" id="UP000054270"/>
    </source>
</evidence>
<sequence length="390" mass="43653">MSISLPNLYNRILSDTSKVTNLPALEDETQVLVTKCLNELKTLHSRLVELSLFSPNETLDDISTQDLLYLSVPYTFAEVQGRIRASNPAQRLNSLIQAEKYTHSYITLMEQYEIIPADERALYDRKIVQIADYGKRRELKINQYKKEKELLVRIQTIQKRRGQVERNDGAPTDFDLIASLLPTSSNTSKDEVEMDSDADEILRDTALLLLRLLYVHASTQSQSMQQELELLRNAPPSPIISPEGTDERDHKRKAVADEWKLDIPVPGGPDGKGPLLDPTGKPLRPFTILPSDVGERARLQSQVFGPGHRLPTMSIDEYLEIERQNGNILTGGGAASQAAPTSSEQLAIDSEMDGTVDGDLKTEQKRQKEESWAVYTEVNPRGAGNTMNRG</sequence>
<evidence type="ECO:0000313" key="2">
    <source>
        <dbReference type="EMBL" id="KJA27437.1"/>
    </source>
</evidence>
<dbReference type="AlphaFoldDB" id="A0A0D2LIG0"/>
<protein>
    <recommendedName>
        <fullName evidence="4">TAP42-like protein</fullName>
    </recommendedName>
</protein>
<dbReference type="Pfam" id="PF04177">
    <property type="entry name" value="TAP42"/>
    <property type="match status" value="1"/>
</dbReference>
<accession>A0A0D2LIG0</accession>
<dbReference type="GO" id="GO:0051721">
    <property type="term" value="F:protein phosphatase 2A binding"/>
    <property type="evidence" value="ECO:0007669"/>
    <property type="project" value="TreeGrafter"/>
</dbReference>
<organism evidence="2 3">
    <name type="scientific">Hypholoma sublateritium (strain FD-334 SS-4)</name>
    <dbReference type="NCBI Taxonomy" id="945553"/>
    <lineage>
        <taxon>Eukaryota</taxon>
        <taxon>Fungi</taxon>
        <taxon>Dikarya</taxon>
        <taxon>Basidiomycota</taxon>
        <taxon>Agaricomycotina</taxon>
        <taxon>Agaricomycetes</taxon>
        <taxon>Agaricomycetidae</taxon>
        <taxon>Agaricales</taxon>
        <taxon>Agaricineae</taxon>
        <taxon>Strophariaceae</taxon>
        <taxon>Hypholoma</taxon>
    </lineage>
</organism>
<evidence type="ECO:0008006" key="4">
    <source>
        <dbReference type="Google" id="ProtNLM"/>
    </source>
</evidence>
<dbReference type="InterPro" id="IPR007304">
    <property type="entry name" value="TAP46-like"/>
</dbReference>
<dbReference type="Gene3D" id="1.25.40.540">
    <property type="entry name" value="TAP42-like family"/>
    <property type="match status" value="1"/>
</dbReference>
<gene>
    <name evidence="2" type="ORF">HYPSUDRAFT_157645</name>
</gene>
<dbReference type="GO" id="GO:0005829">
    <property type="term" value="C:cytosol"/>
    <property type="evidence" value="ECO:0007669"/>
    <property type="project" value="TreeGrafter"/>
</dbReference>
<name>A0A0D2LIG0_HYPSF</name>
<evidence type="ECO:0000256" key="1">
    <source>
        <dbReference type="SAM" id="MobiDB-lite"/>
    </source>
</evidence>
<dbReference type="OrthoDB" id="10261753at2759"/>
<dbReference type="OMA" id="EYELCEA"/>
<dbReference type="PANTHER" id="PTHR10933">
    <property type="entry name" value="IMMUNOGLOBULIN-BINDING PROTEIN 1"/>
    <property type="match status" value="1"/>
</dbReference>
<dbReference type="PANTHER" id="PTHR10933:SF9">
    <property type="entry name" value="IMMUNOGLOBULIN-BINDING PROTEIN 1"/>
    <property type="match status" value="1"/>
</dbReference>
<dbReference type="GO" id="GO:0009966">
    <property type="term" value="P:regulation of signal transduction"/>
    <property type="evidence" value="ECO:0007669"/>
    <property type="project" value="InterPro"/>
</dbReference>
<feature type="region of interest" description="Disordered" evidence="1">
    <location>
        <begin position="352"/>
        <end position="390"/>
    </location>
</feature>
<keyword evidence="3" id="KW-1185">Reference proteome</keyword>